<sequence length="434" mass="48110">MDKKSKKKGVGKRKSDEPAEGDSSKKKIMVRKNESEKEKVEIVSQVVEVPVEQGQQIVHAGQIVEGNYEQPLGPNTVILYEQNGNPSQFAFGGMWTMDNSGRIVMAETIYDVKGEPEEEGGNFVQNNAEVSTEGQQEYEVAIIENPPSESERAAARAAAVLCADTARRDDTAPLSRHDIAARCKTYALALLRADHTPGQLQADNYTNILHKVHGTGAGTLRLWDLLTRPGGAVIKLDSWLEADNYTNILHKVHGTGAGTLRLWDLLTRPGGAVIKLASWLEADNYTNILNKVHGTGAGTLRLWDLLTRPGGAGLERLLAKFQVSLRSEMQPDEFVSLLFSVVSQLEDERRIFAVTRLRYAYNLMSHQTKLAQKCLDDRGGRRHSSAAICKYGTSTQECSCLFSKVFKLPCRHILMLTTELKVTSLYQLSERVNE</sequence>
<dbReference type="AlphaFoldDB" id="A0A0L7LAU2"/>
<gene>
    <name evidence="4" type="ORF">OBRU01_12386</name>
</gene>
<dbReference type="PROSITE" id="PS50966">
    <property type="entry name" value="ZF_SWIM"/>
    <property type="match status" value="1"/>
</dbReference>
<dbReference type="Pfam" id="PF04434">
    <property type="entry name" value="SWIM"/>
    <property type="match status" value="1"/>
</dbReference>
<keyword evidence="1" id="KW-0863">Zinc-finger</keyword>
<keyword evidence="1" id="KW-0862">Zinc</keyword>
<proteinExistence type="predicted"/>
<dbReference type="GO" id="GO:0008270">
    <property type="term" value="F:zinc ion binding"/>
    <property type="evidence" value="ECO:0007669"/>
    <property type="project" value="UniProtKB-KW"/>
</dbReference>
<feature type="region of interest" description="Disordered" evidence="2">
    <location>
        <begin position="1"/>
        <end position="36"/>
    </location>
</feature>
<dbReference type="STRING" id="104452.A0A0L7LAU2"/>
<dbReference type="InterPro" id="IPR007527">
    <property type="entry name" value="Znf_SWIM"/>
</dbReference>
<dbReference type="Proteomes" id="UP000037510">
    <property type="component" value="Unassembled WGS sequence"/>
</dbReference>
<keyword evidence="5" id="KW-1185">Reference proteome</keyword>
<evidence type="ECO:0000256" key="2">
    <source>
        <dbReference type="SAM" id="MobiDB-lite"/>
    </source>
</evidence>
<comment type="caution">
    <text evidence="4">The sequence shown here is derived from an EMBL/GenBank/DDBJ whole genome shotgun (WGS) entry which is preliminary data.</text>
</comment>
<feature type="compositionally biased region" description="Basic residues" evidence="2">
    <location>
        <begin position="1"/>
        <end position="12"/>
    </location>
</feature>
<evidence type="ECO:0000313" key="4">
    <source>
        <dbReference type="EMBL" id="KOB72336.1"/>
    </source>
</evidence>
<evidence type="ECO:0000313" key="5">
    <source>
        <dbReference type="Proteomes" id="UP000037510"/>
    </source>
</evidence>
<accession>A0A0L7LAU2</accession>
<protein>
    <submittedName>
        <fullName evidence="4">Putative SOF1 protein</fullName>
    </submittedName>
</protein>
<feature type="compositionally biased region" description="Basic and acidic residues" evidence="2">
    <location>
        <begin position="13"/>
        <end position="36"/>
    </location>
</feature>
<keyword evidence="1" id="KW-0479">Metal-binding</keyword>
<name>A0A0L7LAU2_OPEBR</name>
<organism evidence="4 5">
    <name type="scientific">Operophtera brumata</name>
    <name type="common">Winter moth</name>
    <name type="synonym">Phalaena brumata</name>
    <dbReference type="NCBI Taxonomy" id="104452"/>
    <lineage>
        <taxon>Eukaryota</taxon>
        <taxon>Metazoa</taxon>
        <taxon>Ecdysozoa</taxon>
        <taxon>Arthropoda</taxon>
        <taxon>Hexapoda</taxon>
        <taxon>Insecta</taxon>
        <taxon>Pterygota</taxon>
        <taxon>Neoptera</taxon>
        <taxon>Endopterygota</taxon>
        <taxon>Lepidoptera</taxon>
        <taxon>Glossata</taxon>
        <taxon>Ditrysia</taxon>
        <taxon>Geometroidea</taxon>
        <taxon>Geometridae</taxon>
        <taxon>Larentiinae</taxon>
        <taxon>Operophtera</taxon>
    </lineage>
</organism>
<feature type="domain" description="SWIM-type" evidence="3">
    <location>
        <begin position="383"/>
        <end position="421"/>
    </location>
</feature>
<evidence type="ECO:0000259" key="3">
    <source>
        <dbReference type="PROSITE" id="PS50966"/>
    </source>
</evidence>
<dbReference type="EMBL" id="JTDY01002010">
    <property type="protein sequence ID" value="KOB72336.1"/>
    <property type="molecule type" value="Genomic_DNA"/>
</dbReference>
<reference evidence="4 5" key="1">
    <citation type="journal article" date="2015" name="Genome Biol. Evol.">
        <title>The genome of winter moth (Operophtera brumata) provides a genomic perspective on sexual dimorphism and phenology.</title>
        <authorList>
            <person name="Derks M.F."/>
            <person name="Smit S."/>
            <person name="Salis L."/>
            <person name="Schijlen E."/>
            <person name="Bossers A."/>
            <person name="Mateman C."/>
            <person name="Pijl A.S."/>
            <person name="de Ridder D."/>
            <person name="Groenen M.A."/>
            <person name="Visser M.E."/>
            <person name="Megens H.J."/>
        </authorList>
    </citation>
    <scope>NUCLEOTIDE SEQUENCE [LARGE SCALE GENOMIC DNA]</scope>
    <source>
        <strain evidence="4">WM2013NL</strain>
        <tissue evidence="4">Head and thorax</tissue>
    </source>
</reference>
<evidence type="ECO:0000256" key="1">
    <source>
        <dbReference type="PROSITE-ProRule" id="PRU00325"/>
    </source>
</evidence>